<dbReference type="Pfam" id="PF14559">
    <property type="entry name" value="TPR_19"/>
    <property type="match status" value="1"/>
</dbReference>
<accession>A0A382X8N8</accession>
<protein>
    <submittedName>
        <fullName evidence="2">Uncharacterized protein</fullName>
    </submittedName>
</protein>
<evidence type="ECO:0000313" key="2">
    <source>
        <dbReference type="EMBL" id="SVD66671.1"/>
    </source>
</evidence>
<dbReference type="SMART" id="SM00028">
    <property type="entry name" value="TPR"/>
    <property type="match status" value="1"/>
</dbReference>
<reference evidence="2" key="1">
    <citation type="submission" date="2018-05" db="EMBL/GenBank/DDBJ databases">
        <authorList>
            <person name="Lanie J.A."/>
            <person name="Ng W.-L."/>
            <person name="Kazmierczak K.M."/>
            <person name="Andrzejewski T.M."/>
            <person name="Davidsen T.M."/>
            <person name="Wayne K.J."/>
            <person name="Tettelin H."/>
            <person name="Glass J.I."/>
            <person name="Rusch D."/>
            <person name="Podicherti R."/>
            <person name="Tsui H.-C.T."/>
            <person name="Winkler M.E."/>
        </authorList>
    </citation>
    <scope>NUCLEOTIDE SEQUENCE</scope>
</reference>
<keyword evidence="1" id="KW-0732">Signal</keyword>
<sequence length="272" mass="29053">LGKFDSARAELVACLALNPKHLHANYTLGLIDLAGGDNYERALASFQQVADIDGDDPLVQYHLGRTLAKLGRSDDALAAYGRAIELDENLLSAHYARAHELRQLGRTEDWRQALSVFDRLSKAGFEGVSTTYQGQGKYAEARVEGHFGSGGDDRMSPIHLADPVPITGLHRAHVAVDTDGDGLAELIGPSPDGNTLQILAKQSNGWTAASSWYVPPGIQAHTTLIGDIDDDGDLDLLVSSGQLGSDPTNKLLRQQNGRFVAEALGFEGSANA</sequence>
<dbReference type="InterPro" id="IPR019734">
    <property type="entry name" value="TPR_rpt"/>
</dbReference>
<proteinExistence type="predicted"/>
<dbReference type="InterPro" id="IPR013517">
    <property type="entry name" value="FG-GAP"/>
</dbReference>
<organism evidence="2">
    <name type="scientific">marine metagenome</name>
    <dbReference type="NCBI Taxonomy" id="408172"/>
    <lineage>
        <taxon>unclassified sequences</taxon>
        <taxon>metagenomes</taxon>
        <taxon>ecological metagenomes</taxon>
    </lineage>
</organism>
<feature type="non-terminal residue" evidence="2">
    <location>
        <position position="1"/>
    </location>
</feature>
<dbReference type="Pfam" id="PF13517">
    <property type="entry name" value="FG-GAP_3"/>
    <property type="match status" value="1"/>
</dbReference>
<dbReference type="PROSITE" id="PS50005">
    <property type="entry name" value="TPR"/>
    <property type="match status" value="1"/>
</dbReference>
<dbReference type="EMBL" id="UINC01165335">
    <property type="protein sequence ID" value="SVD66671.1"/>
    <property type="molecule type" value="Genomic_DNA"/>
</dbReference>
<gene>
    <name evidence="2" type="ORF">METZ01_LOCUS419525</name>
</gene>
<name>A0A382X8N8_9ZZZZ</name>
<feature type="non-terminal residue" evidence="2">
    <location>
        <position position="272"/>
    </location>
</feature>
<dbReference type="PANTHER" id="PTHR12558:SF13">
    <property type="entry name" value="CELL DIVISION CYCLE PROTEIN 27 HOMOLOG"/>
    <property type="match status" value="1"/>
</dbReference>
<dbReference type="SUPFAM" id="SSF48452">
    <property type="entry name" value="TPR-like"/>
    <property type="match status" value="1"/>
</dbReference>
<dbReference type="InterPro" id="IPR011990">
    <property type="entry name" value="TPR-like_helical_dom_sf"/>
</dbReference>
<dbReference type="Gene3D" id="1.25.40.10">
    <property type="entry name" value="Tetratricopeptide repeat domain"/>
    <property type="match status" value="1"/>
</dbReference>
<dbReference type="PANTHER" id="PTHR12558">
    <property type="entry name" value="CELL DIVISION CYCLE 16,23,27"/>
    <property type="match status" value="1"/>
</dbReference>
<dbReference type="SUPFAM" id="SSF69318">
    <property type="entry name" value="Integrin alpha N-terminal domain"/>
    <property type="match status" value="1"/>
</dbReference>
<evidence type="ECO:0000256" key="1">
    <source>
        <dbReference type="ARBA" id="ARBA00022729"/>
    </source>
</evidence>
<dbReference type="InterPro" id="IPR028994">
    <property type="entry name" value="Integrin_alpha_N"/>
</dbReference>
<dbReference type="AlphaFoldDB" id="A0A382X8N8"/>